<dbReference type="InterPro" id="IPR000873">
    <property type="entry name" value="AMP-dep_synth/lig_dom"/>
</dbReference>
<dbReference type="GO" id="GO:0044550">
    <property type="term" value="P:secondary metabolite biosynthetic process"/>
    <property type="evidence" value="ECO:0007669"/>
    <property type="project" value="TreeGrafter"/>
</dbReference>
<feature type="compositionally biased region" description="Polar residues" evidence="1">
    <location>
        <begin position="1"/>
        <end position="10"/>
    </location>
</feature>
<dbReference type="PANTHER" id="PTHR45527">
    <property type="entry name" value="NONRIBOSOMAL PEPTIDE SYNTHETASE"/>
    <property type="match status" value="1"/>
</dbReference>
<dbReference type="GO" id="GO:0031177">
    <property type="term" value="F:phosphopantetheine binding"/>
    <property type="evidence" value="ECO:0007669"/>
    <property type="project" value="TreeGrafter"/>
</dbReference>
<name>A0AA36I2L4_9DINO</name>
<organism evidence="3 4">
    <name type="scientific">Effrenium voratum</name>
    <dbReference type="NCBI Taxonomy" id="2562239"/>
    <lineage>
        <taxon>Eukaryota</taxon>
        <taxon>Sar</taxon>
        <taxon>Alveolata</taxon>
        <taxon>Dinophyceae</taxon>
        <taxon>Suessiales</taxon>
        <taxon>Symbiodiniaceae</taxon>
        <taxon>Effrenium</taxon>
    </lineage>
</organism>
<keyword evidence="4" id="KW-1185">Reference proteome</keyword>
<dbReference type="Pfam" id="PF00501">
    <property type="entry name" value="AMP-binding"/>
    <property type="match status" value="1"/>
</dbReference>
<reference evidence="3" key="1">
    <citation type="submission" date="2023-08" db="EMBL/GenBank/DDBJ databases">
        <authorList>
            <person name="Chen Y."/>
            <person name="Shah S."/>
            <person name="Dougan E. K."/>
            <person name="Thang M."/>
            <person name="Chan C."/>
        </authorList>
    </citation>
    <scope>NUCLEOTIDE SEQUENCE</scope>
</reference>
<dbReference type="SUPFAM" id="SSF56801">
    <property type="entry name" value="Acetyl-CoA synthetase-like"/>
    <property type="match status" value="1"/>
</dbReference>
<evidence type="ECO:0000256" key="1">
    <source>
        <dbReference type="SAM" id="MobiDB-lite"/>
    </source>
</evidence>
<feature type="domain" description="AMP-dependent synthetase/ligase" evidence="2">
    <location>
        <begin position="32"/>
        <end position="311"/>
    </location>
</feature>
<dbReference type="PANTHER" id="PTHR45527:SF1">
    <property type="entry name" value="FATTY ACID SYNTHASE"/>
    <property type="match status" value="1"/>
</dbReference>
<evidence type="ECO:0000259" key="2">
    <source>
        <dbReference type="Pfam" id="PF00501"/>
    </source>
</evidence>
<dbReference type="GO" id="GO:0005737">
    <property type="term" value="C:cytoplasm"/>
    <property type="evidence" value="ECO:0007669"/>
    <property type="project" value="TreeGrafter"/>
</dbReference>
<accession>A0AA36I2L4</accession>
<protein>
    <recommendedName>
        <fullName evidence="2">AMP-dependent synthetase/ligase domain-containing protein</fullName>
    </recommendedName>
</protein>
<dbReference type="Gene3D" id="3.40.50.12780">
    <property type="entry name" value="N-terminal domain of ligase-like"/>
    <property type="match status" value="1"/>
</dbReference>
<comment type="caution">
    <text evidence="3">The sequence shown here is derived from an EMBL/GenBank/DDBJ whole genome shotgun (WGS) entry which is preliminary data.</text>
</comment>
<feature type="region of interest" description="Disordered" evidence="1">
    <location>
        <begin position="1"/>
        <end position="30"/>
    </location>
</feature>
<dbReference type="GO" id="GO:0043041">
    <property type="term" value="P:amino acid activation for nonribosomal peptide biosynthetic process"/>
    <property type="evidence" value="ECO:0007669"/>
    <property type="project" value="TreeGrafter"/>
</dbReference>
<proteinExistence type="predicted"/>
<gene>
    <name evidence="3" type="ORF">EVOR1521_LOCUS7993</name>
</gene>
<dbReference type="Proteomes" id="UP001178507">
    <property type="component" value="Unassembled WGS sequence"/>
</dbReference>
<evidence type="ECO:0000313" key="4">
    <source>
        <dbReference type="Proteomes" id="UP001178507"/>
    </source>
</evidence>
<dbReference type="InterPro" id="IPR042099">
    <property type="entry name" value="ANL_N_sf"/>
</dbReference>
<sequence>MKRPASSSAQEPGAKRRAMEEVEGPSSLDEAFDQLAERYPDRPAVEDESSTWTYRQLQEASLRMAGNMLANLGQGEDDAPIVVLLRRNCLWVAACLAAMRITSVLALSSDLDSEEEVARNAEAIAEHRPRLLVLERALSGARAAKPLLSAAGDIPLVYAEELLQEAPFQPRKRSLDDALYLVYTGGTTAASKCVVQTHRMALHELRTYPDFGVLTCEDRILHHTSAFWGATCMGLFDLPWCCGACLVLLPRHGLTEVTRAIEERGITVAGLVPSLLDALDEKRCTSLRTVFTWGEPLRQATVEAWSSRVQLLDLLIASEYWPGAPGQWPKTSIRFGRKSSF</sequence>
<dbReference type="EMBL" id="CAUJNA010000668">
    <property type="protein sequence ID" value="CAJ1379899.1"/>
    <property type="molecule type" value="Genomic_DNA"/>
</dbReference>
<dbReference type="AlphaFoldDB" id="A0AA36I2L4"/>
<evidence type="ECO:0000313" key="3">
    <source>
        <dbReference type="EMBL" id="CAJ1379899.1"/>
    </source>
</evidence>